<dbReference type="Proteomes" id="UP001310890">
    <property type="component" value="Unassembled WGS sequence"/>
</dbReference>
<gene>
    <name evidence="5" type="ORF">LTR62_000230</name>
</gene>
<keyword evidence="1" id="KW-0810">Translation regulation</keyword>
<dbReference type="PANTHER" id="PTHR11081:SF32">
    <property type="entry name" value="POST-TRANSCRIPTIONAL REGULATOR MKT1"/>
    <property type="match status" value="1"/>
</dbReference>
<dbReference type="InterPro" id="IPR006084">
    <property type="entry name" value="XPG/Rad2"/>
</dbReference>
<dbReference type="PANTHER" id="PTHR11081">
    <property type="entry name" value="FLAP ENDONUCLEASE FAMILY MEMBER"/>
    <property type="match status" value="1"/>
</dbReference>
<dbReference type="InterPro" id="IPR022040">
    <property type="entry name" value="MKT1_N"/>
</dbReference>
<dbReference type="AlphaFoldDB" id="A0AAN7TZ36"/>
<feature type="domain" description="Post-transcriptional regulator MKT1 C-terminal" evidence="3">
    <location>
        <begin position="473"/>
        <end position="716"/>
    </location>
</feature>
<dbReference type="InterPro" id="IPR022039">
    <property type="entry name" value="MKT1_C"/>
</dbReference>
<dbReference type="Pfam" id="PF12246">
    <property type="entry name" value="MKT1_C"/>
    <property type="match status" value="1"/>
</dbReference>
<dbReference type="InterPro" id="IPR029060">
    <property type="entry name" value="PIN-like_dom_sf"/>
</dbReference>
<comment type="caution">
    <text evidence="5">The sequence shown here is derived from an EMBL/GenBank/DDBJ whole genome shotgun (WGS) entry which is preliminary data.</text>
</comment>
<evidence type="ECO:0000259" key="3">
    <source>
        <dbReference type="Pfam" id="PF12246"/>
    </source>
</evidence>
<dbReference type="Pfam" id="PF12247">
    <property type="entry name" value="MKT1_N"/>
    <property type="match status" value="1"/>
</dbReference>
<name>A0AAN7TZ36_9PEZI</name>
<sequence length="726" mass="80530">MATFKAWVRNEALESTGKLDQFRDTAFGIDADEYLDTLLTNTLTKEPLLPALGGLPFALAKHVDDDLESFTAAGIKPVFVFNGLQTGSKDKAGVLREVRKAAADLDDAWSIYDQGRGEEAVAAFGKACTYKTAHISRWLQLHLFKRGASIFTAPYTASSQLNYLRESGYVDVLLGSVGCLIFGASKVVTSISFDSKAVTWVESKVCQGKLMLTLDGFVDTMLLAGCFPTLLPALPEVDAEQNRVQAVRGLISRANGDAIALLQQQKDDEYLASYRKAKYFTKHPIELTEAGSIEAKDLSRSKTPADLHEVTGRRLPDELMYYLSRGLVGARVLNWSAHSEVVETPPLDGGNSDAYRDLVQNKLNDLRRRSLAVISSQLHRHFQASSMQVVYWFTDATNKIILKDEIESSPPTNSTFHLQKSALPENITTRPLLSALEVLADKQTAKSTITQRPKSVNENLTSATELLGNTVFRFLRDTKYVGPDHTLTSWGRALRVAMQEAENNGLVELGTTTTEIEEALFMAFELLRLRILHSQNLFPIPQFSGQPLRGTEVDKSNTLLISRVACLGLFRHRQIGYTGPLSRHLLAFHQMAAAVRTSMRDLLEMHACAMLMSGVFKRDAMSGKEMTEVGSQLPFVREPDLGLALIVKSFLDEQSNEPEKRQDVTRWFNYVTDMDGDLKKAWKLWACVNAGVQSADTIVASEAMKQSFRQADEWLQKKLATTNGAA</sequence>
<dbReference type="GO" id="GO:0003730">
    <property type="term" value="F:mRNA 3'-UTR binding"/>
    <property type="evidence" value="ECO:0007669"/>
    <property type="project" value="TreeGrafter"/>
</dbReference>
<evidence type="ECO:0008006" key="7">
    <source>
        <dbReference type="Google" id="ProtNLM"/>
    </source>
</evidence>
<dbReference type="SUPFAM" id="SSF88723">
    <property type="entry name" value="PIN domain-like"/>
    <property type="match status" value="1"/>
</dbReference>
<comment type="similarity">
    <text evidence="2">Belongs to the XPG/RAD2 endonuclease family.</text>
</comment>
<evidence type="ECO:0000313" key="5">
    <source>
        <dbReference type="EMBL" id="KAK5119019.1"/>
    </source>
</evidence>
<dbReference type="GO" id="GO:0006417">
    <property type="term" value="P:regulation of translation"/>
    <property type="evidence" value="ECO:0007669"/>
    <property type="project" value="UniProtKB-KW"/>
</dbReference>
<organism evidence="5 6">
    <name type="scientific">Meristemomyces frigidus</name>
    <dbReference type="NCBI Taxonomy" id="1508187"/>
    <lineage>
        <taxon>Eukaryota</taxon>
        <taxon>Fungi</taxon>
        <taxon>Dikarya</taxon>
        <taxon>Ascomycota</taxon>
        <taxon>Pezizomycotina</taxon>
        <taxon>Dothideomycetes</taxon>
        <taxon>Dothideomycetidae</taxon>
        <taxon>Mycosphaerellales</taxon>
        <taxon>Teratosphaeriaceae</taxon>
        <taxon>Meristemomyces</taxon>
    </lineage>
</organism>
<evidence type="ECO:0000256" key="2">
    <source>
        <dbReference type="ARBA" id="ARBA00024023"/>
    </source>
</evidence>
<evidence type="ECO:0000256" key="1">
    <source>
        <dbReference type="ARBA" id="ARBA00022845"/>
    </source>
</evidence>
<accession>A0AAN7TZ36</accession>
<proteinExistence type="inferred from homology"/>
<dbReference type="EMBL" id="JAVRRL010000001">
    <property type="protein sequence ID" value="KAK5119019.1"/>
    <property type="molecule type" value="Genomic_DNA"/>
</dbReference>
<reference evidence="5" key="1">
    <citation type="submission" date="2023-08" db="EMBL/GenBank/DDBJ databases">
        <title>Black Yeasts Isolated from many extreme environments.</title>
        <authorList>
            <person name="Coleine C."/>
            <person name="Stajich J.E."/>
            <person name="Selbmann L."/>
        </authorList>
    </citation>
    <scope>NUCLEOTIDE SEQUENCE</scope>
    <source>
        <strain evidence="5">CCFEE 5401</strain>
    </source>
</reference>
<protein>
    <recommendedName>
        <fullName evidence="7">XPG-I domain-containing protein</fullName>
    </recommendedName>
</protein>
<dbReference type="Gene3D" id="3.40.50.1010">
    <property type="entry name" value="5'-nuclease"/>
    <property type="match status" value="1"/>
</dbReference>
<evidence type="ECO:0000259" key="4">
    <source>
        <dbReference type="Pfam" id="PF12247"/>
    </source>
</evidence>
<evidence type="ECO:0000313" key="6">
    <source>
        <dbReference type="Proteomes" id="UP001310890"/>
    </source>
</evidence>
<feature type="domain" description="Post-transcriptional regulator MKT1 N-terminal" evidence="4">
    <location>
        <begin position="304"/>
        <end position="393"/>
    </location>
</feature>
<dbReference type="CDD" id="cd09858">
    <property type="entry name" value="PIN_MKT1"/>
    <property type="match status" value="1"/>
</dbReference>